<keyword evidence="4" id="KW-0456">Lyase</keyword>
<evidence type="ECO:0000256" key="4">
    <source>
        <dbReference type="ARBA" id="ARBA00023239"/>
    </source>
</evidence>
<evidence type="ECO:0000313" key="7">
    <source>
        <dbReference type="EMBL" id="HIX02884.1"/>
    </source>
</evidence>
<dbReference type="PANTHER" id="PTHR43525">
    <property type="entry name" value="PROTEIN MALY"/>
    <property type="match status" value="1"/>
</dbReference>
<dbReference type="GO" id="GO:0030170">
    <property type="term" value="F:pyridoxal phosphate binding"/>
    <property type="evidence" value="ECO:0007669"/>
    <property type="project" value="InterPro"/>
</dbReference>
<evidence type="ECO:0000256" key="3">
    <source>
        <dbReference type="ARBA" id="ARBA00022898"/>
    </source>
</evidence>
<comment type="similarity">
    <text evidence="5">Belongs to the class-II pyridoxal-phosphate-dependent aminotransferase family. MalY/PatB cystathionine beta-lyase subfamily.</text>
</comment>
<dbReference type="SUPFAM" id="SSF53383">
    <property type="entry name" value="PLP-dependent transferases"/>
    <property type="match status" value="1"/>
</dbReference>
<dbReference type="EC" id="4.4.1.13" evidence="2"/>
<keyword evidence="7" id="KW-0032">Aminotransferase</keyword>
<organism evidence="7 8">
    <name type="scientific">Candidatus Odoribacter faecigallinarum</name>
    <dbReference type="NCBI Taxonomy" id="2838706"/>
    <lineage>
        <taxon>Bacteria</taxon>
        <taxon>Pseudomonadati</taxon>
        <taxon>Bacteroidota</taxon>
        <taxon>Bacteroidia</taxon>
        <taxon>Bacteroidales</taxon>
        <taxon>Odoribacteraceae</taxon>
        <taxon>Odoribacter</taxon>
    </lineage>
</organism>
<sequence length="387" mass="43472">MFDFDKIIDRHGTDCVKYDGVENEFGCTDVLPMWVADMDFQVPPAVMDAVRECCDRGIYGYTFRSEEGKEAFCDWVGSRYAWRVEKAWLSSSPGVVTALAIAVRALTEPGDKILIMTPVYPPFFDVVRGNGRTLVQVPLLREDGRYVMDLGHVEEAFRDGVKMLILCNSHNPVGRVWTREELARLGELCCRYGVTIVSDEIHADLALPGYCHTPMAAVSEEIAARTLTAMAPSKTFNIAGLMNSVVVASNPELLERYNRELVALHLDSGNIFGHVALKAAYRHGGEWLDAMLCYVNGNVDFALDYFRRELPEVQVCRPEGSFLLWLDFNALGLSHEECGERLLRRGKIALNDGLTFGEEGRGFRRMNVGCPRSVLEEGLRRIKRAFE</sequence>
<reference evidence="7" key="1">
    <citation type="journal article" date="2021" name="PeerJ">
        <title>Extensive microbial diversity within the chicken gut microbiome revealed by metagenomics and culture.</title>
        <authorList>
            <person name="Gilroy R."/>
            <person name="Ravi A."/>
            <person name="Getino M."/>
            <person name="Pursley I."/>
            <person name="Horton D.L."/>
            <person name="Alikhan N.F."/>
            <person name="Baker D."/>
            <person name="Gharbi K."/>
            <person name="Hall N."/>
            <person name="Watson M."/>
            <person name="Adriaenssens E.M."/>
            <person name="Foster-Nyarko E."/>
            <person name="Jarju S."/>
            <person name="Secka A."/>
            <person name="Antonio M."/>
            <person name="Oren A."/>
            <person name="Chaudhuri R.R."/>
            <person name="La Ragione R."/>
            <person name="Hildebrand F."/>
            <person name="Pallen M.J."/>
        </authorList>
    </citation>
    <scope>NUCLEOTIDE SEQUENCE</scope>
    <source>
        <strain evidence="7">23274</strain>
    </source>
</reference>
<dbReference type="GO" id="GO:0008483">
    <property type="term" value="F:transaminase activity"/>
    <property type="evidence" value="ECO:0007669"/>
    <property type="project" value="UniProtKB-KW"/>
</dbReference>
<evidence type="ECO:0000256" key="1">
    <source>
        <dbReference type="ARBA" id="ARBA00001933"/>
    </source>
</evidence>
<dbReference type="InterPro" id="IPR027619">
    <property type="entry name" value="C-S_lyase_PatB-like"/>
</dbReference>
<dbReference type="InterPro" id="IPR051798">
    <property type="entry name" value="Class-II_PLP-Dep_Aminotrans"/>
</dbReference>
<dbReference type="InterPro" id="IPR004839">
    <property type="entry name" value="Aminotransferase_I/II_large"/>
</dbReference>
<comment type="cofactor">
    <cofactor evidence="1">
        <name>pyridoxal 5'-phosphate</name>
        <dbReference type="ChEBI" id="CHEBI:597326"/>
    </cofactor>
</comment>
<dbReference type="AlphaFoldDB" id="A0A9D1UYT7"/>
<keyword evidence="7" id="KW-0808">Transferase</keyword>
<comment type="caution">
    <text evidence="7">The sequence shown here is derived from an EMBL/GenBank/DDBJ whole genome shotgun (WGS) entry which is preliminary data.</text>
</comment>
<feature type="domain" description="Aminotransferase class I/classII large" evidence="6">
    <location>
        <begin position="32"/>
        <end position="382"/>
    </location>
</feature>
<dbReference type="InterPro" id="IPR015422">
    <property type="entry name" value="PyrdxlP-dep_Trfase_small"/>
</dbReference>
<dbReference type="EMBL" id="DXFT01000042">
    <property type="protein sequence ID" value="HIX02884.1"/>
    <property type="molecule type" value="Genomic_DNA"/>
</dbReference>
<reference evidence="7" key="2">
    <citation type="submission" date="2021-04" db="EMBL/GenBank/DDBJ databases">
        <authorList>
            <person name="Gilroy R."/>
        </authorList>
    </citation>
    <scope>NUCLEOTIDE SEQUENCE</scope>
    <source>
        <strain evidence="7">23274</strain>
    </source>
</reference>
<gene>
    <name evidence="7" type="ORF">H9863_02050</name>
</gene>
<dbReference type="CDD" id="cd00609">
    <property type="entry name" value="AAT_like"/>
    <property type="match status" value="1"/>
</dbReference>
<evidence type="ECO:0000313" key="8">
    <source>
        <dbReference type="Proteomes" id="UP000824202"/>
    </source>
</evidence>
<evidence type="ECO:0000256" key="5">
    <source>
        <dbReference type="ARBA" id="ARBA00037974"/>
    </source>
</evidence>
<proteinExistence type="inferred from homology"/>
<evidence type="ECO:0000259" key="6">
    <source>
        <dbReference type="Pfam" id="PF00155"/>
    </source>
</evidence>
<dbReference type="Gene3D" id="3.40.640.10">
    <property type="entry name" value="Type I PLP-dependent aspartate aminotransferase-like (Major domain)"/>
    <property type="match status" value="1"/>
</dbReference>
<dbReference type="GO" id="GO:0047804">
    <property type="term" value="F:cysteine-S-conjugate beta-lyase activity"/>
    <property type="evidence" value="ECO:0007669"/>
    <property type="project" value="UniProtKB-EC"/>
</dbReference>
<evidence type="ECO:0000256" key="2">
    <source>
        <dbReference type="ARBA" id="ARBA00012224"/>
    </source>
</evidence>
<dbReference type="Proteomes" id="UP000824202">
    <property type="component" value="Unassembled WGS sequence"/>
</dbReference>
<dbReference type="InterPro" id="IPR015424">
    <property type="entry name" value="PyrdxlP-dep_Trfase"/>
</dbReference>
<dbReference type="InterPro" id="IPR015421">
    <property type="entry name" value="PyrdxlP-dep_Trfase_major"/>
</dbReference>
<dbReference type="NCBIfam" id="TIGR04350">
    <property type="entry name" value="C_S_lyase_PatB"/>
    <property type="match status" value="1"/>
</dbReference>
<dbReference type="Pfam" id="PF00155">
    <property type="entry name" value="Aminotran_1_2"/>
    <property type="match status" value="1"/>
</dbReference>
<dbReference type="PANTHER" id="PTHR43525:SF1">
    <property type="entry name" value="PROTEIN MALY"/>
    <property type="match status" value="1"/>
</dbReference>
<dbReference type="Gene3D" id="3.90.1150.10">
    <property type="entry name" value="Aspartate Aminotransferase, domain 1"/>
    <property type="match status" value="1"/>
</dbReference>
<keyword evidence="3" id="KW-0663">Pyridoxal phosphate</keyword>
<name>A0A9D1UYT7_9BACT</name>
<protein>
    <recommendedName>
        <fullName evidence="2">cysteine-S-conjugate beta-lyase</fullName>
        <ecNumber evidence="2">4.4.1.13</ecNumber>
    </recommendedName>
</protein>
<accession>A0A9D1UYT7</accession>